<feature type="compositionally biased region" description="Basic residues" evidence="1">
    <location>
        <begin position="299"/>
        <end position="313"/>
    </location>
</feature>
<evidence type="ECO:0000313" key="2">
    <source>
        <dbReference type="EMBL" id="KAJ4461602.1"/>
    </source>
</evidence>
<feature type="compositionally biased region" description="Pro residues" evidence="1">
    <location>
        <begin position="172"/>
        <end position="181"/>
    </location>
</feature>
<feature type="region of interest" description="Disordered" evidence="1">
    <location>
        <begin position="207"/>
        <end position="314"/>
    </location>
</feature>
<proteinExistence type="predicted"/>
<dbReference type="InterPro" id="IPR029021">
    <property type="entry name" value="Prot-tyrosine_phosphatase-like"/>
</dbReference>
<dbReference type="SUPFAM" id="SSF52799">
    <property type="entry name" value="(Phosphotyrosine protein) phosphatases II"/>
    <property type="match status" value="1"/>
</dbReference>
<protein>
    <recommendedName>
        <fullName evidence="4">Tyrosine-protein phosphatase domain-containing protein</fullName>
    </recommendedName>
</protein>
<dbReference type="Gene3D" id="3.90.190.10">
    <property type="entry name" value="Protein tyrosine phosphatase superfamily"/>
    <property type="match status" value="1"/>
</dbReference>
<feature type="compositionally biased region" description="Basic residues" evidence="1">
    <location>
        <begin position="278"/>
        <end position="288"/>
    </location>
</feature>
<feature type="compositionally biased region" description="Low complexity" evidence="1">
    <location>
        <begin position="261"/>
        <end position="271"/>
    </location>
</feature>
<comment type="caution">
    <text evidence="2">The sequence shown here is derived from an EMBL/GenBank/DDBJ whole genome shotgun (WGS) entry which is preliminary data.</text>
</comment>
<feature type="region of interest" description="Disordered" evidence="1">
    <location>
        <begin position="155"/>
        <end position="195"/>
    </location>
</feature>
<keyword evidence="3" id="KW-1185">Reference proteome</keyword>
<feature type="region of interest" description="Disordered" evidence="1">
    <location>
        <begin position="438"/>
        <end position="519"/>
    </location>
</feature>
<name>A0ABQ8USV6_9EUKA</name>
<evidence type="ECO:0008006" key="4">
    <source>
        <dbReference type="Google" id="ProtNLM"/>
    </source>
</evidence>
<evidence type="ECO:0000256" key="1">
    <source>
        <dbReference type="SAM" id="MobiDB-lite"/>
    </source>
</evidence>
<feature type="compositionally biased region" description="Pro residues" evidence="1">
    <location>
        <begin position="236"/>
        <end position="245"/>
    </location>
</feature>
<organism evidence="2 3">
    <name type="scientific">Paratrimastix pyriformis</name>
    <dbReference type="NCBI Taxonomy" id="342808"/>
    <lineage>
        <taxon>Eukaryota</taxon>
        <taxon>Metamonada</taxon>
        <taxon>Preaxostyla</taxon>
        <taxon>Paratrimastigidae</taxon>
        <taxon>Paratrimastix</taxon>
    </lineage>
</organism>
<accession>A0ABQ8USV6</accession>
<feature type="compositionally biased region" description="Low complexity" evidence="1">
    <location>
        <begin position="156"/>
        <end position="171"/>
    </location>
</feature>
<sequence length="667" mass="71769">MLFAQQCIYCGTQHTEKADLHLVVYFLSSFGGPPSASAAPPARPPTPTSRRETNRLSADSPFAIHETAQMTQSPPAGTVECCLACAQCRMHPPVGVAIPPINLSFPLSMLNHALLLEFYAHHKILHTPPHHCARLCFGTEVTPSTFLEQARVYFHQQQQQPPQPPVDQTAAPTPPQPPPQPQQQQRHTGALETHRARVQAESLQPWMQSTQRAAYGSPSPAAAPGAVTTTGAGEPVPAPPTPPMPHELGVLPPAHPPTPATAPIITPTANPKQLSPPSRRHHHRHHPAAHQPPATACPVHRHPSTGRHARRGTRAPPALPALAEVVSSPTMFQGPLPTSNWVIPGRLLCGSFPGAASEPQHSHALGAILDAEQRASLLRPPGVDTFVNLATLSEVRDQAWRIRPYFEQAQRLLVEDREAHRRATAVYEQHISRQRILREQQQRAAAAANEARPSTPRSVASASSAATSRLSRPSLTRHPLRSSPRPASAHGRTDAATGPATHRERRTSVSPSPRMPPQPVAASAAALAVDPAPVAPPRFRQEPTDLRLIEFPIPDGAVAGDREVMALVDQLCVLIQRGRCLYVHGLEGHGRPGTVCALVLCRLYGVASSEALTRVQRSHGCRLLGGELPSPTMHVQKLQVYRVATLWERAKAAPVAGPGVVGPPPGH</sequence>
<dbReference type="Proteomes" id="UP001141327">
    <property type="component" value="Unassembled WGS sequence"/>
</dbReference>
<dbReference type="EMBL" id="JAPMOS010000006">
    <property type="protein sequence ID" value="KAJ4461602.1"/>
    <property type="molecule type" value="Genomic_DNA"/>
</dbReference>
<feature type="compositionally biased region" description="Low complexity" evidence="1">
    <location>
        <begin position="289"/>
        <end position="298"/>
    </location>
</feature>
<gene>
    <name evidence="2" type="ORF">PAPYR_1707</name>
</gene>
<evidence type="ECO:0000313" key="3">
    <source>
        <dbReference type="Proteomes" id="UP001141327"/>
    </source>
</evidence>
<reference evidence="2" key="1">
    <citation type="journal article" date="2022" name="bioRxiv">
        <title>Genomics of Preaxostyla Flagellates Illuminates Evolutionary Transitions and the Path Towards Mitochondrial Loss.</title>
        <authorList>
            <person name="Novak L.V.F."/>
            <person name="Treitli S.C."/>
            <person name="Pyrih J."/>
            <person name="Halakuc P."/>
            <person name="Pipaliya S.V."/>
            <person name="Vacek V."/>
            <person name="Brzon O."/>
            <person name="Soukal P."/>
            <person name="Eme L."/>
            <person name="Dacks J.B."/>
            <person name="Karnkowska A."/>
            <person name="Elias M."/>
            <person name="Hampl V."/>
        </authorList>
    </citation>
    <scope>NUCLEOTIDE SEQUENCE</scope>
    <source>
        <strain evidence="2">RCP-MX</strain>
    </source>
</reference>
<feature type="compositionally biased region" description="Low complexity" evidence="1">
    <location>
        <begin position="213"/>
        <end position="235"/>
    </location>
</feature>
<feature type="compositionally biased region" description="Low complexity" evidence="1">
    <location>
        <begin position="442"/>
        <end position="474"/>
    </location>
</feature>
<feature type="region of interest" description="Disordered" evidence="1">
    <location>
        <begin position="35"/>
        <end position="54"/>
    </location>
</feature>